<keyword evidence="3 9" id="KW-0732">Signal</keyword>
<sequence>MRRLQARGVRATAGGPRGTLALRTLCALLVVAQGRGAAVSDGTPPVSIWPLPESLSVNSACSANETLSLHGAQLSVQIRSGDQQAAGDYVRKAWRLAQQDWSVNSAAMAMTGASGPAVQVVVRDASCATPACYTTATNESYSLSISKQGGVQIEAQTLIGVSHAFSSLASLASADADVSCLPIQVVDRPRFPHRGLLLDTARNWFSVEDIKKKVIDPMHLTKMNVLKWHVYDSQSQPLEVRWWPALWQPYSRQQVYTVDQAKEVIDYAFHRGIRILPEFDMPGHTDIFAKADPSMVACSGFLPWDGLGWDVGTWWQNAAARSVLGVLGWDVGTWCNQPPAGQIRPENVSVMTRLLEEWMEVFPNSVVSTGADEWNANCWAERIVPKNSSEYPQFWADSLEKLKAFQVEVAATVAGAQRQWAVYDESFVDWKLNGTDALPKGTILFVWEYEDQMPAMTAAGYDVVAMPYKHWYLDCGLGTKDKDNWCAPLKDWKNMYQYDPLANFTGRDPSRVLGGEAAMWSEMVRPVILDYILWPRAAAMAERLWSPADATKSAEAARPRLERLVAQLELRGLRPSPLDFPNFKYFLLPQWCDTAPPQPDSEGVDYCAPAKLYADVDLSVFDNLVGPI</sequence>
<dbReference type="EMBL" id="LHPG02000010">
    <property type="protein sequence ID" value="PRW50866.1"/>
    <property type="molecule type" value="Genomic_DNA"/>
</dbReference>
<comment type="caution">
    <text evidence="12">The sequence shown here is derived from an EMBL/GenBank/DDBJ whole genome shotgun (WGS) entry which is preliminary data.</text>
</comment>
<evidence type="ECO:0000256" key="7">
    <source>
        <dbReference type="PIRNR" id="PIRNR001093"/>
    </source>
</evidence>
<keyword evidence="13" id="KW-1185">Reference proteome</keyword>
<keyword evidence="6 7" id="KW-0326">Glycosidase</keyword>
<dbReference type="SUPFAM" id="SSF55545">
    <property type="entry name" value="beta-N-acetylhexosaminidase-like domain"/>
    <property type="match status" value="1"/>
</dbReference>
<dbReference type="STRING" id="3076.A0A2P6TNF2"/>
<feature type="domain" description="Glycoside hydrolase family 20 catalytic" evidence="10">
    <location>
        <begin position="191"/>
        <end position="547"/>
    </location>
</feature>
<reference evidence="12 13" key="1">
    <citation type="journal article" date="2018" name="Plant J.">
        <title>Genome sequences of Chlorella sorokiniana UTEX 1602 and Micractinium conductrix SAG 241.80: implications to maltose excretion by a green alga.</title>
        <authorList>
            <person name="Arriola M.B."/>
            <person name="Velmurugan N."/>
            <person name="Zhang Y."/>
            <person name="Plunkett M.H."/>
            <person name="Hondzo H."/>
            <person name="Barney B.M."/>
        </authorList>
    </citation>
    <scope>NUCLEOTIDE SEQUENCE [LARGE SCALE GENOMIC DNA]</scope>
    <source>
        <strain evidence="13">UTEX 1602</strain>
    </source>
</reference>
<proteinExistence type="inferred from homology"/>
<evidence type="ECO:0000259" key="11">
    <source>
        <dbReference type="Pfam" id="PF14845"/>
    </source>
</evidence>
<feature type="chain" id="PRO_5015176745" description="Beta-hexosaminidase" evidence="9">
    <location>
        <begin position="35"/>
        <end position="628"/>
    </location>
</feature>
<evidence type="ECO:0000256" key="5">
    <source>
        <dbReference type="ARBA" id="ARBA00023180"/>
    </source>
</evidence>
<evidence type="ECO:0000259" key="10">
    <source>
        <dbReference type="Pfam" id="PF00728"/>
    </source>
</evidence>
<evidence type="ECO:0000256" key="4">
    <source>
        <dbReference type="ARBA" id="ARBA00022801"/>
    </source>
</evidence>
<keyword evidence="5" id="KW-0325">Glycoprotein</keyword>
<dbReference type="Gene3D" id="3.30.379.10">
    <property type="entry name" value="Chitobiase/beta-hexosaminidase domain 2-like"/>
    <property type="match status" value="1"/>
</dbReference>
<dbReference type="AlphaFoldDB" id="A0A2P6TNF2"/>
<evidence type="ECO:0000256" key="2">
    <source>
        <dbReference type="ARBA" id="ARBA00006285"/>
    </source>
</evidence>
<evidence type="ECO:0000313" key="12">
    <source>
        <dbReference type="EMBL" id="PRW50866.1"/>
    </source>
</evidence>
<accession>A0A2P6TNF2</accession>
<name>A0A2P6TNF2_CHLSO</name>
<dbReference type="OrthoDB" id="428480at2759"/>
<dbReference type="GO" id="GO:0030203">
    <property type="term" value="P:glycosaminoglycan metabolic process"/>
    <property type="evidence" value="ECO:0007669"/>
    <property type="project" value="TreeGrafter"/>
</dbReference>
<feature type="active site" description="Proton donor" evidence="8">
    <location>
        <position position="373"/>
    </location>
</feature>
<evidence type="ECO:0000256" key="6">
    <source>
        <dbReference type="ARBA" id="ARBA00023295"/>
    </source>
</evidence>
<keyword evidence="4 7" id="KW-0378">Hydrolase</keyword>
<feature type="domain" description="Beta-hexosaminidase eukaryotic type N-terminal" evidence="11">
    <location>
        <begin position="48"/>
        <end position="168"/>
    </location>
</feature>
<dbReference type="FunFam" id="3.20.20.80:FF:000063">
    <property type="entry name" value="Beta-hexosaminidase"/>
    <property type="match status" value="1"/>
</dbReference>
<dbReference type="Pfam" id="PF00728">
    <property type="entry name" value="Glyco_hydro_20"/>
    <property type="match status" value="1"/>
</dbReference>
<dbReference type="PANTHER" id="PTHR22600">
    <property type="entry name" value="BETA-HEXOSAMINIDASE"/>
    <property type="match status" value="1"/>
</dbReference>
<dbReference type="GO" id="GO:0016020">
    <property type="term" value="C:membrane"/>
    <property type="evidence" value="ECO:0007669"/>
    <property type="project" value="TreeGrafter"/>
</dbReference>
<dbReference type="InterPro" id="IPR029018">
    <property type="entry name" value="Hex-like_dom2"/>
</dbReference>
<dbReference type="Gene3D" id="3.20.20.80">
    <property type="entry name" value="Glycosidases"/>
    <property type="match status" value="1"/>
</dbReference>
<dbReference type="SUPFAM" id="SSF51445">
    <property type="entry name" value="(Trans)glycosidases"/>
    <property type="match status" value="1"/>
</dbReference>
<evidence type="ECO:0000256" key="9">
    <source>
        <dbReference type="SAM" id="SignalP"/>
    </source>
</evidence>
<dbReference type="PIRSF" id="PIRSF001093">
    <property type="entry name" value="B-hxosamndse_ab_euk"/>
    <property type="match status" value="1"/>
</dbReference>
<dbReference type="Proteomes" id="UP000239899">
    <property type="component" value="Unassembled WGS sequence"/>
</dbReference>
<comment type="catalytic activity">
    <reaction evidence="1 7">
        <text>Hydrolysis of terminal non-reducing N-acetyl-D-hexosamine residues in N-acetyl-beta-D-hexosaminides.</text>
        <dbReference type="EC" id="3.2.1.52"/>
    </reaction>
</comment>
<evidence type="ECO:0000256" key="1">
    <source>
        <dbReference type="ARBA" id="ARBA00001231"/>
    </source>
</evidence>
<dbReference type="Pfam" id="PF14845">
    <property type="entry name" value="Glycohydro_20b2"/>
    <property type="match status" value="1"/>
</dbReference>
<feature type="signal peptide" evidence="9">
    <location>
        <begin position="1"/>
        <end position="34"/>
    </location>
</feature>
<comment type="similarity">
    <text evidence="2 7">Belongs to the glycosyl hydrolase 20 family.</text>
</comment>
<evidence type="ECO:0000313" key="13">
    <source>
        <dbReference type="Proteomes" id="UP000239899"/>
    </source>
</evidence>
<dbReference type="InterPro" id="IPR017853">
    <property type="entry name" value="GH"/>
</dbReference>
<dbReference type="InterPro" id="IPR029019">
    <property type="entry name" value="HEX_eukaryotic_N"/>
</dbReference>
<gene>
    <name evidence="12" type="ORF">C2E21_5438</name>
</gene>
<dbReference type="GO" id="GO:0004563">
    <property type="term" value="F:beta-N-acetylhexosaminidase activity"/>
    <property type="evidence" value="ECO:0007669"/>
    <property type="project" value="UniProtKB-EC"/>
</dbReference>
<dbReference type="PANTHER" id="PTHR22600:SF57">
    <property type="entry name" value="BETA-N-ACETYLHEXOSAMINIDASE"/>
    <property type="match status" value="1"/>
</dbReference>
<protein>
    <recommendedName>
        <fullName evidence="7">Beta-hexosaminidase</fullName>
        <ecNumber evidence="7">3.2.1.52</ecNumber>
    </recommendedName>
</protein>
<dbReference type="InterPro" id="IPR025705">
    <property type="entry name" value="Beta_hexosaminidase_sua/sub"/>
</dbReference>
<evidence type="ECO:0000256" key="8">
    <source>
        <dbReference type="PIRSR" id="PIRSR001093-1"/>
    </source>
</evidence>
<organism evidence="12 13">
    <name type="scientific">Chlorella sorokiniana</name>
    <name type="common">Freshwater green alga</name>
    <dbReference type="NCBI Taxonomy" id="3076"/>
    <lineage>
        <taxon>Eukaryota</taxon>
        <taxon>Viridiplantae</taxon>
        <taxon>Chlorophyta</taxon>
        <taxon>core chlorophytes</taxon>
        <taxon>Trebouxiophyceae</taxon>
        <taxon>Chlorellales</taxon>
        <taxon>Chlorellaceae</taxon>
        <taxon>Chlorella clade</taxon>
        <taxon>Chlorella</taxon>
    </lineage>
</organism>
<evidence type="ECO:0000256" key="3">
    <source>
        <dbReference type="ARBA" id="ARBA00022729"/>
    </source>
</evidence>
<dbReference type="EC" id="3.2.1.52" evidence="7"/>
<dbReference type="PRINTS" id="PR00738">
    <property type="entry name" value="GLHYDRLASE20"/>
</dbReference>
<dbReference type="InterPro" id="IPR015883">
    <property type="entry name" value="Glyco_hydro_20_cat"/>
</dbReference>
<dbReference type="GO" id="GO:0005975">
    <property type="term" value="P:carbohydrate metabolic process"/>
    <property type="evidence" value="ECO:0007669"/>
    <property type="project" value="InterPro"/>
</dbReference>